<dbReference type="STRING" id="1081103.A0A0B2WNS1"/>
<dbReference type="Proteomes" id="UP000030816">
    <property type="component" value="Unassembled WGS sequence"/>
</dbReference>
<reference evidence="2 3" key="1">
    <citation type="journal article" date="2014" name="Proc. Natl. Acad. Sci. U.S.A.">
        <title>Trajectory and genomic determinants of fungal-pathogen speciation and host adaptation.</title>
        <authorList>
            <person name="Hu X."/>
            <person name="Xiao G."/>
            <person name="Zheng P."/>
            <person name="Shang Y."/>
            <person name="Su Y."/>
            <person name="Zhang X."/>
            <person name="Liu X."/>
            <person name="Zhan S."/>
            <person name="St Leger R.J."/>
            <person name="Wang C."/>
        </authorList>
    </citation>
    <scope>NUCLEOTIDE SEQUENCE [LARGE SCALE GENOMIC DNA]</scope>
    <source>
        <strain evidence="2 3">ARSEF 1941</strain>
    </source>
</reference>
<keyword evidence="3" id="KW-1185">Reference proteome</keyword>
<feature type="compositionally biased region" description="Acidic residues" evidence="1">
    <location>
        <begin position="732"/>
        <end position="755"/>
    </location>
</feature>
<feature type="region of interest" description="Disordered" evidence="1">
    <location>
        <begin position="725"/>
        <end position="763"/>
    </location>
</feature>
<dbReference type="RefSeq" id="XP_040676709.1">
    <property type="nucleotide sequence ID" value="XM_040825282.1"/>
</dbReference>
<name>A0A0B2WNS1_METAS</name>
<feature type="compositionally biased region" description="Polar residues" evidence="1">
    <location>
        <begin position="1235"/>
        <end position="1260"/>
    </location>
</feature>
<dbReference type="EMBL" id="AZHE01000021">
    <property type="protein sequence ID" value="KHN95643.1"/>
    <property type="molecule type" value="Genomic_DNA"/>
</dbReference>
<organism evidence="2 3">
    <name type="scientific">Metarhizium album (strain ARSEF 1941)</name>
    <dbReference type="NCBI Taxonomy" id="1081103"/>
    <lineage>
        <taxon>Eukaryota</taxon>
        <taxon>Fungi</taxon>
        <taxon>Dikarya</taxon>
        <taxon>Ascomycota</taxon>
        <taxon>Pezizomycotina</taxon>
        <taxon>Sordariomycetes</taxon>
        <taxon>Hypocreomycetidae</taxon>
        <taxon>Hypocreales</taxon>
        <taxon>Clavicipitaceae</taxon>
        <taxon>Metarhizium</taxon>
    </lineage>
</organism>
<feature type="region of interest" description="Disordered" evidence="1">
    <location>
        <begin position="1437"/>
        <end position="1462"/>
    </location>
</feature>
<evidence type="ECO:0000256" key="1">
    <source>
        <dbReference type="SAM" id="MobiDB-lite"/>
    </source>
</evidence>
<accession>A0A0B2WNS1</accession>
<feature type="region of interest" description="Disordered" evidence="1">
    <location>
        <begin position="1230"/>
        <end position="1262"/>
    </location>
</feature>
<feature type="region of interest" description="Disordered" evidence="1">
    <location>
        <begin position="41"/>
        <end position="67"/>
    </location>
</feature>
<dbReference type="PANTHER" id="PTHR42064:SF1">
    <property type="entry name" value="YALI0F28677P"/>
    <property type="match status" value="1"/>
</dbReference>
<dbReference type="PANTHER" id="PTHR42064">
    <property type="entry name" value="YALI0F28677P"/>
    <property type="match status" value="1"/>
</dbReference>
<feature type="region of interest" description="Disordered" evidence="1">
    <location>
        <begin position="1"/>
        <end position="27"/>
    </location>
</feature>
<feature type="compositionally biased region" description="Polar residues" evidence="1">
    <location>
        <begin position="1440"/>
        <end position="1459"/>
    </location>
</feature>
<feature type="region of interest" description="Disordered" evidence="1">
    <location>
        <begin position="640"/>
        <end position="672"/>
    </location>
</feature>
<comment type="caution">
    <text evidence="2">The sequence shown here is derived from an EMBL/GenBank/DDBJ whole genome shotgun (WGS) entry which is preliminary data.</text>
</comment>
<dbReference type="GeneID" id="63740939"/>
<feature type="region of interest" description="Disordered" evidence="1">
    <location>
        <begin position="1102"/>
        <end position="1155"/>
    </location>
</feature>
<proteinExistence type="predicted"/>
<evidence type="ECO:0000313" key="3">
    <source>
        <dbReference type="Proteomes" id="UP000030816"/>
    </source>
</evidence>
<evidence type="ECO:0000313" key="2">
    <source>
        <dbReference type="EMBL" id="KHN95643.1"/>
    </source>
</evidence>
<feature type="region of interest" description="Disordered" evidence="1">
    <location>
        <begin position="814"/>
        <end position="853"/>
    </location>
</feature>
<feature type="compositionally biased region" description="Polar residues" evidence="1">
    <location>
        <begin position="652"/>
        <end position="667"/>
    </location>
</feature>
<feature type="compositionally biased region" description="Low complexity" evidence="1">
    <location>
        <begin position="834"/>
        <end position="845"/>
    </location>
</feature>
<feature type="region of interest" description="Disordered" evidence="1">
    <location>
        <begin position="1318"/>
        <end position="1384"/>
    </location>
</feature>
<gene>
    <name evidence="2" type="ORF">MAM_06484</name>
</gene>
<feature type="compositionally biased region" description="Polar residues" evidence="1">
    <location>
        <begin position="1109"/>
        <end position="1120"/>
    </location>
</feature>
<sequence>MSLRHTDGSNRWSCQRPHSGLASSRWPLVAQPEDVLAQTKDRCNSNGQSDTRQVEPPSERSPRHPRTQPLVVDVTQYTNPHLTKHLNKDDENITLQELAHVVRLSKYQERKRANTRVRLQRSLISTALSARLTRCGDIANRNLVDSVRKDDKDGFVMLYNAIQDIRKSCDEMRRYAFLDPDIEPLSSPTLGSSESLDTPTSSVVGVAPLRSITPFLHEISATSRDTILDFLSELRTNPDYLATRICALSSSELNAFLSFHKGMEPVESVLPYHGRSASRQHAGVSTSRSNSSSDIERLLSFQRHDPLSILIHYCFANPAGPDSTEDQRRTDIWATVLARLIQQPKSSSEHFLISVLNIWTGMRDWSGRSNMEWYLMKILEEGVFILDRAEDQHGTRFNLSDWNSSDEAAAQEFYDRAVQGLFELVDDEDATGIPEGLLELGNAILKKLDNKYVENTSRWLVWRCLFFVFLLGVIVHPESYGMLAEYHITPYAREKILKKVAMKAHEYVSSMWSGKPSATCVPAEVPPQIKGHVERILSRFQGSRSKNSSAKLLPARSITSLRETVEVHPYLVLSPSDLATLANALFPERRPLSSMSNTLRSGAASISGLSAISQQVYAPTSRNNNLETASIISTSFSSVVSDGTTAPREGSQDGQPHTPSQRHSPSSADPDAQRRLNLYEDDGYRLRLAMHELRQNLGPEAVKGGCHPCAERWIVLFLSSDGKKLSTSMTYDPEDEGDDDDNSSSTDTDEDEDTQGPELDKGYHQIRDAILRLVEEFEIPRNLETEGDCAPQLTNRASRLRRYKSKNKIITTENSVSNRNLYRTDDGKSRPKNASSGDSAASDVATRVAREEDGEGEPVLIKMLRAASSQSKAQADFVSAHLYWKTLKNLCALESPSLRANGFAVLINIFSRGPRDSLRRSAGAIEEYDAWLIWLKQSQERHEGLIDRMMRRVRAMRDKMWFVTDVRNSKEYGHSRDICQALKTMGMPRRWSSMQRSRANVSRAPGSSYLYRTESQIMDLLAASEEQGGPNKLSDDQAEMTSSWLQKYGIENFCQGEERIHRFCCEVDKCVSKLVGETIREAPVLWSSDLYKREKVVYDRRRARERDQSWSGDDTASILSDSERRFGSPSSRPSRMLRESDRGRFPNSPNASQHALDMSRINFARPTASLSDVVENQDSFEKSPPVNTVDSVSTFWSPFQPVMTPGSGVSKAYSPTTSLTNLSTTFSGPLHHATLPSSSSVSTGRPGTSASSNETIFQQQAEDEKSRFLNELRKTLTSLLLSDLGSQVLARGSETDAWFHGLGQQCIDRRDAFDRYARRRTEKKDKEVGSRSSTRPRVIEKKKSFRNLRNAGDSASERSPDGPLAGVADDAGSSGTGNGHKAKEAATDFPFKKAYRRLLNMFSVNPNPFAKLNALNELENLIIASLMWHSSRKLRANRSDAGSSTASDRGPNNRQTSLDGTIDNVRERRSQAIQSAFHSAGYGHQPRQANAETKSIVSSGSASTDAITSELQRLFRDAEIRPKSLFRDLQLIAAFVPSTVLDKPERGKAFWNAGLAALKLKSEVCRTMMEMADEVVGAHSHTRGSVNENHALPEAKTSATGTPPPASSVYTLDDAGRMWSITAKEGYPTAQRELALFSLSNPEFVERTTLPLSKPREVFKQTVMERYGRNERTRGNCGVTGPAGLANAGLNTRAMGSAIAAGDGPALSGKDGDVKNDVGLMCLAVHWMKAAEQGGDDLATRFLRQNEFMDMG</sequence>
<dbReference type="HOGENOM" id="CLU_001347_0_0_1"/>
<protein>
    <submittedName>
        <fullName evidence="2">Uncharacterized protein</fullName>
    </submittedName>
</protein>
<dbReference type="OrthoDB" id="3548913at2759"/>